<dbReference type="GO" id="GO:0003690">
    <property type="term" value="F:double-stranded DNA binding"/>
    <property type="evidence" value="ECO:0007669"/>
    <property type="project" value="TreeGrafter"/>
</dbReference>
<accession>A0AAV5MQS4</accession>
<dbReference type="GO" id="GO:0005634">
    <property type="term" value="C:nucleus"/>
    <property type="evidence" value="ECO:0007669"/>
    <property type="project" value="TreeGrafter"/>
</dbReference>
<dbReference type="InterPro" id="IPR036770">
    <property type="entry name" value="Ankyrin_rpt-contain_sf"/>
</dbReference>
<gene>
    <name evidence="1" type="ORF">SLEP1_g58520</name>
</gene>
<dbReference type="AlphaFoldDB" id="A0AAV5MQS4"/>
<reference evidence="1 2" key="1">
    <citation type="journal article" date="2021" name="Commun. Biol.">
        <title>The genome of Shorea leprosula (Dipterocarpaceae) highlights the ecological relevance of drought in aseasonal tropical rainforests.</title>
        <authorList>
            <person name="Ng K.K.S."/>
            <person name="Kobayashi M.J."/>
            <person name="Fawcett J.A."/>
            <person name="Hatakeyama M."/>
            <person name="Paape T."/>
            <person name="Ng C.H."/>
            <person name="Ang C.C."/>
            <person name="Tnah L.H."/>
            <person name="Lee C.T."/>
            <person name="Nishiyama T."/>
            <person name="Sese J."/>
            <person name="O'Brien M.J."/>
            <person name="Copetti D."/>
            <person name="Mohd Noor M.I."/>
            <person name="Ong R.C."/>
            <person name="Putra M."/>
            <person name="Sireger I.Z."/>
            <person name="Indrioko S."/>
            <person name="Kosugi Y."/>
            <person name="Izuno A."/>
            <person name="Isagi Y."/>
            <person name="Lee S.L."/>
            <person name="Shimizu K.K."/>
        </authorList>
    </citation>
    <scope>NUCLEOTIDE SEQUENCE [LARGE SCALE GENOMIC DNA]</scope>
    <source>
        <strain evidence="1">214</strain>
    </source>
</reference>
<dbReference type="Gene3D" id="1.25.40.20">
    <property type="entry name" value="Ankyrin repeat-containing domain"/>
    <property type="match status" value="1"/>
</dbReference>
<proteinExistence type="predicted"/>
<evidence type="ECO:0000313" key="1">
    <source>
        <dbReference type="EMBL" id="GKV51902.1"/>
    </source>
</evidence>
<evidence type="ECO:0008006" key="3">
    <source>
        <dbReference type="Google" id="ProtNLM"/>
    </source>
</evidence>
<dbReference type="GO" id="GO:0006357">
    <property type="term" value="P:regulation of transcription by RNA polymerase II"/>
    <property type="evidence" value="ECO:0007669"/>
    <property type="project" value="TreeGrafter"/>
</dbReference>
<dbReference type="SUPFAM" id="SSF48403">
    <property type="entry name" value="Ankyrin repeat"/>
    <property type="match status" value="1"/>
</dbReference>
<dbReference type="Proteomes" id="UP001054252">
    <property type="component" value="Unassembled WGS sequence"/>
</dbReference>
<protein>
    <recommendedName>
        <fullName evidence="3">Ankyrin repeat protein</fullName>
    </recommendedName>
</protein>
<keyword evidence="2" id="KW-1185">Reference proteome</keyword>
<sequence>MHVWLLQKVAEGGKGPSLLDEGGQGVLHFAAALGYDWTFEPTIVAGAGVNVHDVNGWTALHWAASCGR</sequence>
<comment type="caution">
    <text evidence="1">The sequence shown here is derived from an EMBL/GenBank/DDBJ whole genome shotgun (WGS) entry which is preliminary data.</text>
</comment>
<dbReference type="PANTHER" id="PTHR23335:SF30">
    <property type="entry name" value="CALMODULIN-BINDING TRANSCRIPTION ACTIVATOR 3"/>
    <property type="match status" value="1"/>
</dbReference>
<organism evidence="1 2">
    <name type="scientific">Rubroshorea leprosula</name>
    <dbReference type="NCBI Taxonomy" id="152421"/>
    <lineage>
        <taxon>Eukaryota</taxon>
        <taxon>Viridiplantae</taxon>
        <taxon>Streptophyta</taxon>
        <taxon>Embryophyta</taxon>
        <taxon>Tracheophyta</taxon>
        <taxon>Spermatophyta</taxon>
        <taxon>Magnoliopsida</taxon>
        <taxon>eudicotyledons</taxon>
        <taxon>Gunneridae</taxon>
        <taxon>Pentapetalae</taxon>
        <taxon>rosids</taxon>
        <taxon>malvids</taxon>
        <taxon>Malvales</taxon>
        <taxon>Dipterocarpaceae</taxon>
        <taxon>Rubroshorea</taxon>
    </lineage>
</organism>
<dbReference type="EMBL" id="BPVZ01000562">
    <property type="protein sequence ID" value="GKV51902.1"/>
    <property type="molecule type" value="Genomic_DNA"/>
</dbReference>
<dbReference type="PANTHER" id="PTHR23335">
    <property type="entry name" value="CALMODULIN-BINDING TRANSCRIPTION ACTIVATOR CAMTA"/>
    <property type="match status" value="1"/>
</dbReference>
<name>A0AAV5MQS4_9ROSI</name>
<evidence type="ECO:0000313" key="2">
    <source>
        <dbReference type="Proteomes" id="UP001054252"/>
    </source>
</evidence>
<dbReference type="GO" id="GO:0003712">
    <property type="term" value="F:transcription coregulator activity"/>
    <property type="evidence" value="ECO:0007669"/>
    <property type="project" value="TreeGrafter"/>
</dbReference>